<dbReference type="Proteomes" id="UP000240258">
    <property type="component" value="Chromosome"/>
</dbReference>
<dbReference type="GeneID" id="62762085"/>
<evidence type="ECO:0000256" key="1">
    <source>
        <dbReference type="SAM" id="Phobius"/>
    </source>
</evidence>
<accession>A0ABM6TT15</accession>
<protein>
    <recommendedName>
        <fullName evidence="4">Peptidase M48 domain-containing protein</fullName>
    </recommendedName>
</protein>
<keyword evidence="1" id="KW-0812">Transmembrane</keyword>
<dbReference type="RefSeq" id="WP_005883006.1">
    <property type="nucleotide sequence ID" value="NZ_CP028102.1"/>
</dbReference>
<feature type="transmembrane region" description="Helical" evidence="1">
    <location>
        <begin position="136"/>
        <end position="154"/>
    </location>
</feature>
<keyword evidence="1" id="KW-1133">Transmembrane helix</keyword>
<name>A0ABM6TT15_FUSMR</name>
<evidence type="ECO:0000313" key="2">
    <source>
        <dbReference type="EMBL" id="AVQ17793.1"/>
    </source>
</evidence>
<proteinExistence type="predicted"/>
<evidence type="ECO:0008006" key="4">
    <source>
        <dbReference type="Google" id="ProtNLM"/>
    </source>
</evidence>
<evidence type="ECO:0000313" key="3">
    <source>
        <dbReference type="Proteomes" id="UP000240258"/>
    </source>
</evidence>
<keyword evidence="3" id="KW-1185">Reference proteome</keyword>
<gene>
    <name evidence="2" type="ORF">C4N19_01065</name>
</gene>
<keyword evidence="1" id="KW-0472">Membrane</keyword>
<organism evidence="2 3">
    <name type="scientific">Fusobacterium mortiferum ATCC 9817</name>
    <dbReference type="NCBI Taxonomy" id="469616"/>
    <lineage>
        <taxon>Bacteria</taxon>
        <taxon>Fusobacteriati</taxon>
        <taxon>Fusobacteriota</taxon>
        <taxon>Fusobacteriia</taxon>
        <taxon>Fusobacteriales</taxon>
        <taxon>Fusobacteriaceae</taxon>
        <taxon>Fusobacterium</taxon>
    </lineage>
</organism>
<dbReference type="EMBL" id="CP028102">
    <property type="protein sequence ID" value="AVQ17793.1"/>
    <property type="molecule type" value="Genomic_DNA"/>
</dbReference>
<reference evidence="3" key="1">
    <citation type="journal article" date="2018" name="MSphere">
        <title>Fusobacterium Genomics Using MinION and Illumina Sequencing Enables Genome Completion and Correction.</title>
        <authorList>
            <person name="Todd S.M."/>
            <person name="Settlage R.E."/>
            <person name="Lahmers K.K."/>
            <person name="Slade D.J."/>
        </authorList>
    </citation>
    <scope>NUCLEOTIDE SEQUENCE [LARGE SCALE GENOMIC DNA]</scope>
    <source>
        <strain evidence="3">ATCC 9817</strain>
    </source>
</reference>
<sequence length="356" mass="41837">MLPIRNILKKLNSKHLFITEPCLEYNYAVSLFMGSKIGIYFKLEEDEIPEIIKIIFPILHKDDILNGAVMGHEFGHFLDLHYKLDITGKIIAKYMLNPIFEEIYKETMKKTSLSVTKEEFKVLLLKKYFKNWIQEFVADIIGICLYGLASFFAYQHVIFSNIKISMIGERHKISDNIFETHPRNTIRTFMMIKTLKKLKYNNYANKKTLDLIEEYYQIWNESIIENNNIIFILLEEFLKDESDFLIDSVINELKILSDNLIYDFSKLKVIVPHAVEKIINVIPPNEIKGEPIDEISILNAGWIAYLLEYDKIKETLNSEDYSFKDFEIKEIVDNLIKKAILASDIHSRWLNNEINS</sequence>